<proteinExistence type="inferred from homology"/>
<keyword evidence="4" id="KW-0997">Cell inner membrane</keyword>
<accession>A0A2A6FRN1</accession>
<organism evidence="11 12">
    <name type="scientific">Candidatus Lumbricidiphila eiseniae</name>
    <dbReference type="NCBI Taxonomy" id="1969409"/>
    <lineage>
        <taxon>Bacteria</taxon>
        <taxon>Bacillati</taxon>
        <taxon>Actinomycetota</taxon>
        <taxon>Actinomycetes</taxon>
        <taxon>Micrococcales</taxon>
        <taxon>Microbacteriaceae</taxon>
        <taxon>Candidatus Lumbricidiphila</taxon>
    </lineage>
</organism>
<feature type="transmembrane region" description="Helical" evidence="8">
    <location>
        <begin position="341"/>
        <end position="365"/>
    </location>
</feature>
<keyword evidence="2 8" id="KW-0813">Transport</keyword>
<evidence type="ECO:0000256" key="7">
    <source>
        <dbReference type="ARBA" id="ARBA00023136"/>
    </source>
</evidence>
<feature type="domain" description="ABC transmembrane type-1" evidence="10">
    <location>
        <begin position="399"/>
        <end position="587"/>
    </location>
</feature>
<dbReference type="Pfam" id="PF00528">
    <property type="entry name" value="BPD_transp_1"/>
    <property type="match status" value="2"/>
</dbReference>
<keyword evidence="6 8" id="KW-1133">Transmembrane helix</keyword>
<feature type="transmembrane region" description="Helical" evidence="8">
    <location>
        <begin position="437"/>
        <end position="458"/>
    </location>
</feature>
<reference evidence="12" key="1">
    <citation type="submission" date="2017-03" db="EMBL/GenBank/DDBJ databases">
        <authorList>
            <person name="Lund M.B."/>
        </authorList>
    </citation>
    <scope>NUCLEOTIDE SEQUENCE [LARGE SCALE GENOMIC DNA]</scope>
</reference>
<dbReference type="CDD" id="cd06261">
    <property type="entry name" value="TM_PBP2"/>
    <property type="match status" value="2"/>
</dbReference>
<dbReference type="AlphaFoldDB" id="A0A2A6FRN1"/>
<keyword evidence="5 8" id="KW-0812">Transmembrane</keyword>
<evidence type="ECO:0000256" key="8">
    <source>
        <dbReference type="RuleBase" id="RU363032"/>
    </source>
</evidence>
<dbReference type="InterPro" id="IPR000515">
    <property type="entry name" value="MetI-like"/>
</dbReference>
<sequence length="607" mass="64714">MSHPTKSRPPEMAAQHLDSSSKGLPKSPPPGTAGHTRNSTPARSWVGMISGKRTAGYLLAAPSLFLLLTLFLGSLVIMFSQSLRVVTFGENDIVGSWDTWGAFLASDYRLKAIGETLLISAIVTVTASIIAVPTACALHKVKSNIWRYVGLFVVFAPLMTSVIARTYGWSLILDDHGIVNSTLNAIGIPPAPLLYARPSVIIALVHIFLPFLVFPIMTSLSQFDGALREAAGDLGASRWTTFRRIVLPLITPGVLGGAQIVFALSMSSFATPSLLGGGRVSVLGTMVYSDVNNAQLPMASVTSFVMLFLALIVLALFSMAQRKLQFGSQLGVTGATTVKGVGVGAVIWLGCVFTFVLAPLVIIVVSSFSSASYGAWPIPGWSTKWYSNLLTQERLGEAVYASIYIAVWATIIVLIVGTAASMAFHRYSSRFLRGTETFSLAPMVVPKVAIGLGAFLLLHSLRVFEGVTGIILMHVVITLPFVVIVLTSALSRTDGTLNEAARDLGAGPWSAFRASTLFAIKPSIIASALFVFIISFDEVDMTVFLLAPGEQTLPVWMFTYMQKYQDPTLAALATVLILISLAIAAVAALLILKGSKNGTSAVGHIID</sequence>
<evidence type="ECO:0000256" key="2">
    <source>
        <dbReference type="ARBA" id="ARBA00022448"/>
    </source>
</evidence>
<feature type="transmembrane region" description="Helical" evidence="8">
    <location>
        <begin position="511"/>
        <end position="536"/>
    </location>
</feature>
<dbReference type="Gene3D" id="1.10.3720.10">
    <property type="entry name" value="MetI-like"/>
    <property type="match status" value="2"/>
</dbReference>
<evidence type="ECO:0000313" key="11">
    <source>
        <dbReference type="EMBL" id="PDQ35328.1"/>
    </source>
</evidence>
<dbReference type="PANTHER" id="PTHR43357:SF4">
    <property type="entry name" value="INNER MEMBRANE ABC TRANSPORTER PERMEASE PROTEIN YDCV"/>
    <property type="match status" value="1"/>
</dbReference>
<comment type="subcellular location">
    <subcellularLocation>
        <location evidence="1">Cell inner membrane</location>
        <topology evidence="1">Multi-pass membrane protein</topology>
    </subcellularLocation>
    <subcellularLocation>
        <location evidence="8">Cell membrane</location>
        <topology evidence="8">Multi-pass membrane protein</topology>
    </subcellularLocation>
</comment>
<dbReference type="EMBL" id="NAEP01000036">
    <property type="protein sequence ID" value="PDQ35328.1"/>
    <property type="molecule type" value="Genomic_DNA"/>
</dbReference>
<feature type="region of interest" description="Disordered" evidence="9">
    <location>
        <begin position="1"/>
        <end position="40"/>
    </location>
</feature>
<evidence type="ECO:0000256" key="6">
    <source>
        <dbReference type="ARBA" id="ARBA00022989"/>
    </source>
</evidence>
<evidence type="ECO:0000256" key="5">
    <source>
        <dbReference type="ARBA" id="ARBA00022692"/>
    </source>
</evidence>
<feature type="transmembrane region" description="Helical" evidence="8">
    <location>
        <begin position="398"/>
        <end position="425"/>
    </location>
</feature>
<name>A0A2A6FRN1_9MICO</name>
<evidence type="ECO:0000256" key="3">
    <source>
        <dbReference type="ARBA" id="ARBA00022475"/>
    </source>
</evidence>
<comment type="caution">
    <text evidence="11">The sequence shown here is derived from an EMBL/GenBank/DDBJ whole genome shotgun (WGS) entry which is preliminary data.</text>
</comment>
<keyword evidence="7 8" id="KW-0472">Membrane</keyword>
<feature type="transmembrane region" description="Helical" evidence="8">
    <location>
        <begin position="296"/>
        <end position="320"/>
    </location>
</feature>
<feature type="transmembrane region" description="Helical" evidence="8">
    <location>
        <begin position="470"/>
        <end position="490"/>
    </location>
</feature>
<feature type="transmembrane region" description="Helical" evidence="8">
    <location>
        <begin position="57"/>
        <end position="79"/>
    </location>
</feature>
<dbReference type="Proteomes" id="UP000219994">
    <property type="component" value="Unassembled WGS sequence"/>
</dbReference>
<dbReference type="GO" id="GO:0055085">
    <property type="term" value="P:transmembrane transport"/>
    <property type="evidence" value="ECO:0007669"/>
    <property type="project" value="InterPro"/>
</dbReference>
<feature type="transmembrane region" description="Helical" evidence="8">
    <location>
        <begin position="200"/>
        <end position="220"/>
    </location>
</feature>
<evidence type="ECO:0000256" key="1">
    <source>
        <dbReference type="ARBA" id="ARBA00004429"/>
    </source>
</evidence>
<dbReference type="PROSITE" id="PS50928">
    <property type="entry name" value="ABC_TM1"/>
    <property type="match status" value="2"/>
</dbReference>
<evidence type="ECO:0000256" key="9">
    <source>
        <dbReference type="SAM" id="MobiDB-lite"/>
    </source>
</evidence>
<feature type="domain" description="ABC transmembrane type-1" evidence="10">
    <location>
        <begin position="113"/>
        <end position="317"/>
    </location>
</feature>
<evidence type="ECO:0000259" key="10">
    <source>
        <dbReference type="PROSITE" id="PS50928"/>
    </source>
</evidence>
<protein>
    <recommendedName>
        <fullName evidence="10">ABC transmembrane type-1 domain-containing protein</fullName>
    </recommendedName>
</protein>
<dbReference type="SUPFAM" id="SSF161098">
    <property type="entry name" value="MetI-like"/>
    <property type="match status" value="2"/>
</dbReference>
<gene>
    <name evidence="11" type="ORF">B5766_06950</name>
</gene>
<comment type="similarity">
    <text evidence="8">Belongs to the binding-protein-dependent transport system permease family.</text>
</comment>
<feature type="transmembrane region" description="Helical" evidence="8">
    <location>
        <begin position="117"/>
        <end position="138"/>
    </location>
</feature>
<feature type="transmembrane region" description="Helical" evidence="8">
    <location>
        <begin position="145"/>
        <end position="164"/>
    </location>
</feature>
<keyword evidence="3" id="KW-1003">Cell membrane</keyword>
<dbReference type="GO" id="GO:0005886">
    <property type="term" value="C:plasma membrane"/>
    <property type="evidence" value="ECO:0007669"/>
    <property type="project" value="UniProtKB-SubCell"/>
</dbReference>
<feature type="transmembrane region" description="Helical" evidence="8">
    <location>
        <begin position="569"/>
        <end position="592"/>
    </location>
</feature>
<dbReference type="InterPro" id="IPR035906">
    <property type="entry name" value="MetI-like_sf"/>
</dbReference>
<evidence type="ECO:0000256" key="4">
    <source>
        <dbReference type="ARBA" id="ARBA00022519"/>
    </source>
</evidence>
<feature type="transmembrane region" description="Helical" evidence="8">
    <location>
        <begin position="245"/>
        <end position="266"/>
    </location>
</feature>
<dbReference type="PANTHER" id="PTHR43357">
    <property type="entry name" value="INNER MEMBRANE ABC TRANSPORTER PERMEASE PROTEIN YDCV"/>
    <property type="match status" value="1"/>
</dbReference>
<evidence type="ECO:0000313" key="12">
    <source>
        <dbReference type="Proteomes" id="UP000219994"/>
    </source>
</evidence>